<dbReference type="NCBIfam" id="NF006040">
    <property type="entry name" value="PRK08183.1"/>
    <property type="match status" value="1"/>
</dbReference>
<proteinExistence type="predicted"/>
<dbReference type="EMBL" id="LAQL01000013">
    <property type="protein sequence ID" value="KLN59540.1"/>
    <property type="molecule type" value="Genomic_DNA"/>
</dbReference>
<keyword evidence="2" id="KW-0560">Oxidoreductase</keyword>
<sequence>MAGTPLGTRLFTWLKGELVGQDKDGNKFYRTKGGSEVHKNSLRSERRWVIYNGEPEASRVSADWHAWIHHTTDELPPEGGYAKHAWQQEHQPNKTGTAEAYRPQGSMLKAGDRPRVSGDYDAWQPE</sequence>
<dbReference type="PANTHER" id="PTHR12910:SF2">
    <property type="entry name" value="NADH DEHYDROGENASE [UBIQUINONE] 1 ALPHA SUBCOMPLEX SUBUNIT 12"/>
    <property type="match status" value="1"/>
</dbReference>
<keyword evidence="3" id="KW-1185">Reference proteome</keyword>
<dbReference type="GO" id="GO:0016491">
    <property type="term" value="F:oxidoreductase activity"/>
    <property type="evidence" value="ECO:0007669"/>
    <property type="project" value="UniProtKB-KW"/>
</dbReference>
<dbReference type="PANTHER" id="PTHR12910">
    <property type="entry name" value="NADH-UBIQUINONE OXIDOREDUCTASE SUBUNIT B17.2"/>
    <property type="match status" value="1"/>
</dbReference>
<comment type="caution">
    <text evidence="2">The sequence shown here is derived from an EMBL/GenBank/DDBJ whole genome shotgun (WGS) entry which is preliminary data.</text>
</comment>
<dbReference type="GO" id="GO:0045271">
    <property type="term" value="C:respiratory chain complex I"/>
    <property type="evidence" value="ECO:0007669"/>
    <property type="project" value="InterPro"/>
</dbReference>
<accession>A0A0H2MSC8</accession>
<dbReference type="AlphaFoldDB" id="A0A0H2MSC8"/>
<evidence type="ECO:0000313" key="2">
    <source>
        <dbReference type="EMBL" id="KLN59540.1"/>
    </source>
</evidence>
<protein>
    <submittedName>
        <fullName evidence="2">NADH dehydrogenase</fullName>
        <ecNumber evidence="2">1.6.99.3</ecNumber>
    </submittedName>
</protein>
<dbReference type="GO" id="GO:0006979">
    <property type="term" value="P:response to oxidative stress"/>
    <property type="evidence" value="ECO:0007669"/>
    <property type="project" value="TreeGrafter"/>
</dbReference>
<reference evidence="2 3" key="1">
    <citation type="submission" date="2015-03" db="EMBL/GenBank/DDBJ databases">
        <title>Genome Sequence of Kiloniella spongiae MEBiC09566, isolated from a marine sponge.</title>
        <authorList>
            <person name="Shao Z."/>
            <person name="Wang L."/>
            <person name="Li X."/>
        </authorList>
    </citation>
    <scope>NUCLEOTIDE SEQUENCE [LARGE SCALE GENOMIC DNA]</scope>
    <source>
        <strain evidence="2 3">MEBiC09566</strain>
    </source>
</reference>
<dbReference type="STRING" id="1489064.WH96_16825"/>
<dbReference type="InterPro" id="IPR007763">
    <property type="entry name" value="NDUFA12"/>
</dbReference>
<evidence type="ECO:0000256" key="1">
    <source>
        <dbReference type="SAM" id="MobiDB-lite"/>
    </source>
</evidence>
<dbReference type="RefSeq" id="WP_047765390.1">
    <property type="nucleotide sequence ID" value="NZ_LAQL01000013.1"/>
</dbReference>
<organism evidence="2 3">
    <name type="scientific">Kiloniella spongiae</name>
    <dbReference type="NCBI Taxonomy" id="1489064"/>
    <lineage>
        <taxon>Bacteria</taxon>
        <taxon>Pseudomonadati</taxon>
        <taxon>Pseudomonadota</taxon>
        <taxon>Alphaproteobacteria</taxon>
        <taxon>Rhodospirillales</taxon>
        <taxon>Kiloniellaceae</taxon>
        <taxon>Kiloniella</taxon>
    </lineage>
</organism>
<dbReference type="Pfam" id="PF05071">
    <property type="entry name" value="NDUFA12"/>
    <property type="match status" value="1"/>
</dbReference>
<evidence type="ECO:0000313" key="3">
    <source>
        <dbReference type="Proteomes" id="UP000035444"/>
    </source>
</evidence>
<name>A0A0H2MSC8_9PROT</name>
<dbReference type="EC" id="1.6.99.3" evidence="2"/>
<gene>
    <name evidence="2" type="ORF">WH96_16825</name>
</gene>
<dbReference type="Proteomes" id="UP000035444">
    <property type="component" value="Unassembled WGS sequence"/>
</dbReference>
<dbReference type="OrthoDB" id="9795340at2"/>
<feature type="region of interest" description="Disordered" evidence="1">
    <location>
        <begin position="75"/>
        <end position="126"/>
    </location>
</feature>